<dbReference type="GO" id="GO:0016878">
    <property type="term" value="F:acid-thiol ligase activity"/>
    <property type="evidence" value="ECO:0007669"/>
    <property type="project" value="UniProtKB-ARBA"/>
</dbReference>
<dbReference type="InterPro" id="IPR045851">
    <property type="entry name" value="AMP-bd_C_sf"/>
</dbReference>
<gene>
    <name evidence="3" type="ORF">GON04_05555</name>
</gene>
<dbReference type="AlphaFoldDB" id="A0A6N8IPZ3"/>
<keyword evidence="4" id="KW-1185">Reference proteome</keyword>
<dbReference type="PANTHER" id="PTHR43767:SF8">
    <property type="entry name" value="LONG-CHAIN-FATTY-ACID--COA LIGASE"/>
    <property type="match status" value="1"/>
</dbReference>
<dbReference type="InterPro" id="IPR042099">
    <property type="entry name" value="ANL_N_sf"/>
</dbReference>
<dbReference type="InterPro" id="IPR000873">
    <property type="entry name" value="AMP-dep_synth/lig_dom"/>
</dbReference>
<dbReference type="Proteomes" id="UP000469385">
    <property type="component" value="Unassembled WGS sequence"/>
</dbReference>
<accession>A0A6N8IPZ3</accession>
<sequence>MQLTACTADHLRSQAQRNPGALALHERGVDLRYGELDLLVRRCARELRALGLRAGERVAVGGTGLGLGPQLVVLLAAESLGCVTASVLGPDAGTAAVLARVQHWFSDADFRAPAGVTLHRFDQAFVQRWQVGLPDEGGGPLDAARPARLASTSGSSGAARLLALSHAVLDLRIRTLLEVPGWDLVAGTRLLVLAPLVVNASYLRICGWLRRGGAVLVGSGAAIGTLAPTHVAGLPAQVARLLDELPAGHAAPRPVAVSTIGGRVPAALAARVRAVFGTEVENRYGTNETSTVCVAMDAQATGQLDTGVAVRILDDTGREVAEGRDGLIAVRSPCMVTGYLDDPQASAAAFRDGWFLTGDVGRLVAPRLLQLLGRHDDLVVLGGIKVPAAVLEDELRRHPIVADCAVVALHGDGQATLAVAVVPQPPTLGAREVAGRLAGALPPGPDAGWRLVVLPALPRLPGGKLDRLHLLRQLAASRS</sequence>
<dbReference type="SUPFAM" id="SSF56801">
    <property type="entry name" value="Acetyl-CoA synthetase-like"/>
    <property type="match status" value="1"/>
</dbReference>
<dbReference type="RefSeq" id="WP_157396954.1">
    <property type="nucleotide sequence ID" value="NZ_WSEL01000003.1"/>
</dbReference>
<protein>
    <submittedName>
        <fullName evidence="3">AMP-binding protein</fullName>
    </submittedName>
</protein>
<keyword evidence="1" id="KW-0436">Ligase</keyword>
<evidence type="ECO:0000313" key="4">
    <source>
        <dbReference type="Proteomes" id="UP000469385"/>
    </source>
</evidence>
<dbReference type="InterPro" id="IPR050237">
    <property type="entry name" value="ATP-dep_AMP-bd_enzyme"/>
</dbReference>
<name>A0A6N8IPZ3_9BURK</name>
<organism evidence="3 4">
    <name type="scientific">Ramlibacter pinisoli</name>
    <dbReference type="NCBI Taxonomy" id="2682844"/>
    <lineage>
        <taxon>Bacteria</taxon>
        <taxon>Pseudomonadati</taxon>
        <taxon>Pseudomonadota</taxon>
        <taxon>Betaproteobacteria</taxon>
        <taxon>Burkholderiales</taxon>
        <taxon>Comamonadaceae</taxon>
        <taxon>Ramlibacter</taxon>
    </lineage>
</organism>
<dbReference type="PANTHER" id="PTHR43767">
    <property type="entry name" value="LONG-CHAIN-FATTY-ACID--COA LIGASE"/>
    <property type="match status" value="1"/>
</dbReference>
<proteinExistence type="predicted"/>
<evidence type="ECO:0000256" key="1">
    <source>
        <dbReference type="ARBA" id="ARBA00022598"/>
    </source>
</evidence>
<comment type="caution">
    <text evidence="3">The sequence shown here is derived from an EMBL/GenBank/DDBJ whole genome shotgun (WGS) entry which is preliminary data.</text>
</comment>
<evidence type="ECO:0000313" key="3">
    <source>
        <dbReference type="EMBL" id="MVQ28898.1"/>
    </source>
</evidence>
<dbReference type="Gene3D" id="3.40.50.12780">
    <property type="entry name" value="N-terminal domain of ligase-like"/>
    <property type="match status" value="1"/>
</dbReference>
<evidence type="ECO:0000259" key="2">
    <source>
        <dbReference type="Pfam" id="PF00501"/>
    </source>
</evidence>
<dbReference type="Gene3D" id="3.30.300.30">
    <property type="match status" value="1"/>
</dbReference>
<dbReference type="EMBL" id="WSEL01000003">
    <property type="protein sequence ID" value="MVQ28898.1"/>
    <property type="molecule type" value="Genomic_DNA"/>
</dbReference>
<feature type="domain" description="AMP-dependent synthetase/ligase" evidence="2">
    <location>
        <begin position="12"/>
        <end position="340"/>
    </location>
</feature>
<dbReference type="Pfam" id="PF00501">
    <property type="entry name" value="AMP-binding"/>
    <property type="match status" value="1"/>
</dbReference>
<reference evidence="3 4" key="1">
    <citation type="submission" date="2019-12" db="EMBL/GenBank/DDBJ databases">
        <authorList>
            <person name="Huq M.A."/>
        </authorList>
    </citation>
    <scope>NUCLEOTIDE SEQUENCE [LARGE SCALE GENOMIC DNA]</scope>
    <source>
        <strain evidence="3 4">MAH-25</strain>
    </source>
</reference>